<feature type="transmembrane region" description="Helical" evidence="6">
    <location>
        <begin position="155"/>
        <end position="175"/>
    </location>
</feature>
<accession>A0ABS3HRE2</accession>
<evidence type="ECO:0000256" key="5">
    <source>
        <dbReference type="ARBA" id="ARBA00023136"/>
    </source>
</evidence>
<feature type="transmembrane region" description="Helical" evidence="6">
    <location>
        <begin position="279"/>
        <end position="298"/>
    </location>
</feature>
<evidence type="ECO:0000313" key="7">
    <source>
        <dbReference type="EMBL" id="MBO0476326.1"/>
    </source>
</evidence>
<feature type="transmembrane region" description="Helical" evidence="6">
    <location>
        <begin position="242"/>
        <end position="267"/>
    </location>
</feature>
<proteinExistence type="predicted"/>
<evidence type="ECO:0000313" key="8">
    <source>
        <dbReference type="Proteomes" id="UP000664857"/>
    </source>
</evidence>
<dbReference type="RefSeq" id="WP_206965290.1">
    <property type="nucleotide sequence ID" value="NZ_JAFLVX010000014.1"/>
</dbReference>
<feature type="transmembrane region" description="Helical" evidence="6">
    <location>
        <begin position="38"/>
        <end position="56"/>
    </location>
</feature>
<keyword evidence="2" id="KW-1003">Cell membrane</keyword>
<name>A0ABS3HRE2_9ENTE</name>
<dbReference type="InterPro" id="IPR001851">
    <property type="entry name" value="ABC_transp_permease"/>
</dbReference>
<dbReference type="CDD" id="cd06581">
    <property type="entry name" value="TM_PBP1_LivM_like"/>
    <property type="match status" value="1"/>
</dbReference>
<evidence type="ECO:0000256" key="2">
    <source>
        <dbReference type="ARBA" id="ARBA00022475"/>
    </source>
</evidence>
<gene>
    <name evidence="7" type="ORF">DOK76_04535</name>
</gene>
<dbReference type="EMBL" id="JAFLVX010000014">
    <property type="protein sequence ID" value="MBO0476326.1"/>
    <property type="molecule type" value="Genomic_DNA"/>
</dbReference>
<comment type="caution">
    <text evidence="7">The sequence shown here is derived from an EMBL/GenBank/DDBJ whole genome shotgun (WGS) entry which is preliminary data.</text>
</comment>
<dbReference type="Pfam" id="PF02653">
    <property type="entry name" value="BPD_transp_2"/>
    <property type="match status" value="1"/>
</dbReference>
<feature type="transmembrane region" description="Helical" evidence="6">
    <location>
        <begin position="117"/>
        <end position="135"/>
    </location>
</feature>
<keyword evidence="5 6" id="KW-0472">Membrane</keyword>
<evidence type="ECO:0000256" key="6">
    <source>
        <dbReference type="SAM" id="Phobius"/>
    </source>
</evidence>
<reference evidence="7 8" key="1">
    <citation type="submission" date="2021-03" db="EMBL/GenBank/DDBJ databases">
        <title>Enterococcal diversity collection.</title>
        <authorList>
            <person name="Gilmore M.S."/>
            <person name="Schwartzman J."/>
            <person name="Van Tyne D."/>
            <person name="Martin M."/>
            <person name="Earl A.M."/>
            <person name="Manson A.L."/>
            <person name="Straub T."/>
            <person name="Salamzade R."/>
            <person name="Saavedra J."/>
            <person name="Lebreton F."/>
            <person name="Prichula J."/>
            <person name="Schaufler K."/>
            <person name="Gaca A."/>
            <person name="Sgardioli B."/>
            <person name="Wagenaar J."/>
            <person name="Strong T."/>
        </authorList>
    </citation>
    <scope>NUCLEOTIDE SEQUENCE [LARGE SCALE GENOMIC DNA]</scope>
    <source>
        <strain evidence="7 8">DIV0080</strain>
    </source>
</reference>
<dbReference type="Proteomes" id="UP000664857">
    <property type="component" value="Unassembled WGS sequence"/>
</dbReference>
<comment type="subcellular location">
    <subcellularLocation>
        <location evidence="1">Cell membrane</location>
        <topology evidence="1">Multi-pass membrane protein</topology>
    </subcellularLocation>
</comment>
<dbReference type="InterPro" id="IPR043428">
    <property type="entry name" value="LivM-like"/>
</dbReference>
<feature type="transmembrane region" description="Helical" evidence="6">
    <location>
        <begin position="205"/>
        <end position="230"/>
    </location>
</feature>
<sequence length="322" mass="33890">MRKNLKVNMSWLGLMVTGFIILAVSYSTGFMTPVIENTLVMIGINIILAVGLNLVIGVSGQFSLGHAGFMAIGAYATAILSMKTPTFTGFLSGLLVGALVSGIVALLVGIPTLRLSGDYLAIATLGVAEIIRSLIMNLDSITNGPAGLFGITPFVTWSMVYVIVCITTLITTNFINSPAGRATLSVRENEIAAESMGVNTTKYKVVAFVIGAMTAAVAGGLYASYIQTIVPGNFDFMKSIDILIIVVFGGVGSITGTFIAALVLGFLNMFLQDAGALRMIIYALALVIIMIFKPSGLLGTKELSFKRLFNKGGLTNVTSKSK</sequence>
<feature type="transmembrane region" description="Helical" evidence="6">
    <location>
        <begin position="63"/>
        <end position="81"/>
    </location>
</feature>
<dbReference type="PANTHER" id="PTHR30482:SF10">
    <property type="entry name" value="HIGH-AFFINITY BRANCHED-CHAIN AMINO ACID TRANSPORT PROTEIN BRAE"/>
    <property type="match status" value="1"/>
</dbReference>
<keyword evidence="3 6" id="KW-0812">Transmembrane</keyword>
<feature type="transmembrane region" description="Helical" evidence="6">
    <location>
        <begin position="87"/>
        <end position="110"/>
    </location>
</feature>
<evidence type="ECO:0000256" key="4">
    <source>
        <dbReference type="ARBA" id="ARBA00022989"/>
    </source>
</evidence>
<protein>
    <submittedName>
        <fullName evidence="7">Branched-chain amino acid ABC transporter permease</fullName>
    </submittedName>
</protein>
<dbReference type="PANTHER" id="PTHR30482">
    <property type="entry name" value="HIGH-AFFINITY BRANCHED-CHAIN AMINO ACID TRANSPORT SYSTEM PERMEASE"/>
    <property type="match status" value="1"/>
</dbReference>
<keyword evidence="4 6" id="KW-1133">Transmembrane helix</keyword>
<evidence type="ECO:0000256" key="1">
    <source>
        <dbReference type="ARBA" id="ARBA00004651"/>
    </source>
</evidence>
<feature type="transmembrane region" description="Helical" evidence="6">
    <location>
        <begin position="12"/>
        <end position="32"/>
    </location>
</feature>
<keyword evidence="8" id="KW-1185">Reference proteome</keyword>
<evidence type="ECO:0000256" key="3">
    <source>
        <dbReference type="ARBA" id="ARBA00022692"/>
    </source>
</evidence>
<organism evidence="7 8">
    <name type="scientific">Candidatus Vagococcus giribetii</name>
    <dbReference type="NCBI Taxonomy" id="2230876"/>
    <lineage>
        <taxon>Bacteria</taxon>
        <taxon>Bacillati</taxon>
        <taxon>Bacillota</taxon>
        <taxon>Bacilli</taxon>
        <taxon>Lactobacillales</taxon>
        <taxon>Enterococcaceae</taxon>
        <taxon>Vagococcus</taxon>
    </lineage>
</organism>